<dbReference type="OrthoDB" id="5421757at2759"/>
<evidence type="ECO:0000256" key="1">
    <source>
        <dbReference type="SAM" id="MobiDB-lite"/>
    </source>
</evidence>
<name>A0A9Q0BD83_9HYPO</name>
<evidence type="ECO:0000313" key="3">
    <source>
        <dbReference type="EMBL" id="KAI6779914.1"/>
    </source>
</evidence>
<protein>
    <submittedName>
        <fullName evidence="3">Uncharacterized protein</fullName>
    </submittedName>
</protein>
<reference evidence="3" key="1">
    <citation type="journal article" date="2021" name="J Fungi (Basel)">
        <title>Genomic and Metabolomic Analyses of the Marine Fungus Emericellopsis cladophorae: Insights into Saltwater Adaptability Mechanisms and Its Biosynthetic Potential.</title>
        <authorList>
            <person name="Goncalves M.F.M."/>
            <person name="Hilario S."/>
            <person name="Van de Peer Y."/>
            <person name="Esteves A.C."/>
            <person name="Alves A."/>
        </authorList>
    </citation>
    <scope>NUCLEOTIDE SEQUENCE</scope>
    <source>
        <strain evidence="3">MUM 19.33</strain>
    </source>
</reference>
<sequence>MAPAKRAAKFQSKTGTAAKDGNGKLPAPFKKPSEVLQPFIDTLSPKHVYITHIDNHPADFKRKIFVVPVLMNIAIVGLFCLRVWWIVPYYIQLLANGLGQVNETTLKVEEASWSDLAWEIGGRALNFFFDFILVVFVWPWPLEFAAGWKHGNPCQWRWVVGFRQQEIYVRRSREWDSALGDIFLGKDSMKILTHYIADATNPMRQEQKTGYLLMNGQWDLDWAGMIAAHTLVDKKEIAIQAFNTIVLIHTEEHGWLQYDVKKQASTAEDAKRRQLFAFRDALTRLGKEDLFYRWVELVQYEADAPGGFSKEKQDKAASKIRELFEKEGVDFDQLWRDTVDAVDASAQV</sequence>
<dbReference type="AlphaFoldDB" id="A0A9Q0BD83"/>
<evidence type="ECO:0000313" key="4">
    <source>
        <dbReference type="Proteomes" id="UP001055219"/>
    </source>
</evidence>
<dbReference type="EMBL" id="JAGIXG020000039">
    <property type="protein sequence ID" value="KAI6779914.1"/>
    <property type="molecule type" value="Genomic_DNA"/>
</dbReference>
<keyword evidence="4" id="KW-1185">Reference proteome</keyword>
<accession>A0A9Q0BD83</accession>
<proteinExistence type="predicted"/>
<dbReference type="GeneID" id="75826735"/>
<feature type="region of interest" description="Disordered" evidence="1">
    <location>
        <begin position="1"/>
        <end position="27"/>
    </location>
</feature>
<evidence type="ECO:0000256" key="2">
    <source>
        <dbReference type="SAM" id="Phobius"/>
    </source>
</evidence>
<dbReference type="RefSeq" id="XP_051360770.1">
    <property type="nucleotide sequence ID" value="XM_051508015.1"/>
</dbReference>
<feature type="transmembrane region" description="Helical" evidence="2">
    <location>
        <begin position="64"/>
        <end position="87"/>
    </location>
</feature>
<comment type="caution">
    <text evidence="3">The sequence shown here is derived from an EMBL/GenBank/DDBJ whole genome shotgun (WGS) entry which is preliminary data.</text>
</comment>
<gene>
    <name evidence="3" type="ORF">J7T54_000214</name>
</gene>
<keyword evidence="2" id="KW-1133">Transmembrane helix</keyword>
<organism evidence="3 4">
    <name type="scientific">Emericellopsis cladophorae</name>
    <dbReference type="NCBI Taxonomy" id="2686198"/>
    <lineage>
        <taxon>Eukaryota</taxon>
        <taxon>Fungi</taxon>
        <taxon>Dikarya</taxon>
        <taxon>Ascomycota</taxon>
        <taxon>Pezizomycotina</taxon>
        <taxon>Sordariomycetes</taxon>
        <taxon>Hypocreomycetidae</taxon>
        <taxon>Hypocreales</taxon>
        <taxon>Bionectriaceae</taxon>
        <taxon>Emericellopsis</taxon>
    </lineage>
</organism>
<keyword evidence="2" id="KW-0472">Membrane</keyword>
<dbReference type="Proteomes" id="UP001055219">
    <property type="component" value="Unassembled WGS sequence"/>
</dbReference>
<reference evidence="3" key="2">
    <citation type="submission" date="2022-07" db="EMBL/GenBank/DDBJ databases">
        <authorList>
            <person name="Goncalves M.F.M."/>
            <person name="Hilario S."/>
            <person name="Van De Peer Y."/>
            <person name="Esteves A.C."/>
            <person name="Alves A."/>
        </authorList>
    </citation>
    <scope>NUCLEOTIDE SEQUENCE</scope>
    <source>
        <strain evidence="3">MUM 19.33</strain>
    </source>
</reference>
<keyword evidence="2" id="KW-0812">Transmembrane</keyword>